<accession>A0A9E2BIB1</accession>
<evidence type="ECO:0008006" key="3">
    <source>
        <dbReference type="Google" id="ProtNLM"/>
    </source>
</evidence>
<reference evidence="1 2" key="1">
    <citation type="journal article" date="2021" name="bioRxiv">
        <title>Unique metabolic strategies in Hadean analogues reveal hints for primordial physiology.</title>
        <authorList>
            <person name="Nobu M.K."/>
            <person name="Nakai R."/>
            <person name="Tamazawa S."/>
            <person name="Mori H."/>
            <person name="Toyoda A."/>
            <person name="Ijiri A."/>
            <person name="Suzuki S."/>
            <person name="Kurokawa K."/>
            <person name="Kamagata Y."/>
            <person name="Tamaki H."/>
        </authorList>
    </citation>
    <scope>NUCLEOTIDE SEQUENCE [LARGE SCALE GENOMIC DNA]</scope>
    <source>
        <strain evidence="1">BS525</strain>
    </source>
</reference>
<gene>
    <name evidence="1" type="ORF">DDT42_01988</name>
</gene>
<evidence type="ECO:0000313" key="1">
    <source>
        <dbReference type="EMBL" id="MBT9146108.1"/>
    </source>
</evidence>
<protein>
    <recommendedName>
        <fullName evidence="3">C2H2-type domain-containing protein</fullName>
    </recommendedName>
</protein>
<dbReference type="EMBL" id="QLTW01000320">
    <property type="protein sequence ID" value="MBT9146108.1"/>
    <property type="molecule type" value="Genomic_DNA"/>
</dbReference>
<evidence type="ECO:0000313" key="2">
    <source>
        <dbReference type="Proteomes" id="UP000811545"/>
    </source>
</evidence>
<sequence>MSKPHYFVLGDYNAACFECGRRFKASTLKKHWRGYYVCPEHWEPRDPQEFVGTPRRPEAPPWVQLQEDLFVDTPTTPWVPPIR</sequence>
<organism evidence="1 2">
    <name type="scientific">Psychracetigena formicireducens</name>
    <dbReference type="NCBI Taxonomy" id="2986056"/>
    <lineage>
        <taxon>Bacteria</taxon>
        <taxon>Bacillati</taxon>
        <taxon>Candidatus Lithacetigenota</taxon>
        <taxon>Candidatus Psychracetigena</taxon>
    </lineage>
</organism>
<comment type="caution">
    <text evidence="1">The sequence shown here is derived from an EMBL/GenBank/DDBJ whole genome shotgun (WGS) entry which is preliminary data.</text>
</comment>
<proteinExistence type="predicted"/>
<dbReference type="AlphaFoldDB" id="A0A9E2BIB1"/>
<name>A0A9E2BIB1_PSYF1</name>
<dbReference type="Proteomes" id="UP000811545">
    <property type="component" value="Unassembled WGS sequence"/>
</dbReference>